<dbReference type="InterPro" id="IPR032675">
    <property type="entry name" value="LRR_dom_sf"/>
</dbReference>
<dbReference type="InterPro" id="IPR001810">
    <property type="entry name" value="F-box_dom"/>
</dbReference>
<dbReference type="InterPro" id="IPR053781">
    <property type="entry name" value="F-box_AtFBL13-like"/>
</dbReference>
<protein>
    <recommendedName>
        <fullName evidence="1">F-box domain-containing protein</fullName>
    </recommendedName>
</protein>
<dbReference type="EMBL" id="CAUOFW020000975">
    <property type="protein sequence ID" value="CAK9139624.1"/>
    <property type="molecule type" value="Genomic_DNA"/>
</dbReference>
<dbReference type="SMART" id="SM00579">
    <property type="entry name" value="FBD"/>
    <property type="match status" value="1"/>
</dbReference>
<dbReference type="PANTHER" id="PTHR31900:SF34">
    <property type="entry name" value="EMB|CAB62440.1-RELATED"/>
    <property type="match status" value="1"/>
</dbReference>
<dbReference type="Pfam" id="PF08387">
    <property type="entry name" value="FBD"/>
    <property type="match status" value="1"/>
</dbReference>
<dbReference type="InterPro" id="IPR050232">
    <property type="entry name" value="FBL13/AtMIF1-like"/>
</dbReference>
<dbReference type="Gene3D" id="3.80.10.10">
    <property type="entry name" value="Ribonuclease Inhibitor"/>
    <property type="match status" value="1"/>
</dbReference>
<reference evidence="2 3" key="1">
    <citation type="submission" date="2024-02" db="EMBL/GenBank/DDBJ databases">
        <authorList>
            <person name="Vignale AGUSTIN F."/>
            <person name="Sosa J E."/>
            <person name="Modenutti C."/>
        </authorList>
    </citation>
    <scope>NUCLEOTIDE SEQUENCE [LARGE SCALE GENOMIC DNA]</scope>
</reference>
<keyword evidence="3" id="KW-1185">Reference proteome</keyword>
<dbReference type="Pfam" id="PF00646">
    <property type="entry name" value="F-box"/>
    <property type="match status" value="1"/>
</dbReference>
<dbReference type="CDD" id="cd22160">
    <property type="entry name" value="F-box_AtFBL13-like"/>
    <property type="match status" value="1"/>
</dbReference>
<dbReference type="InterPro" id="IPR055411">
    <property type="entry name" value="LRR_FXL15/At3g58940/PEG3-like"/>
</dbReference>
<gene>
    <name evidence="2" type="ORF">ILEXP_LOCUS7020</name>
</gene>
<sequence>MKEPKGKQEKNTKMAPNVGARSIESLPDSILLHILSFLEMKYVVRVCVVSKRWKDFWSSVPNLIFSLSESDLILEDRFEKFMDFFERILLLHDSSTIQKFSLRCARARFPHDFNRLNPWICAVSKRNVEQLDLYIFSPDFGFPNLPSVLFTCKTLVELRLHDNHVIDFPRCTYLPNLKTLEISVVDPGDNLNRRFFSGCPVLESLSIIAYISDHMKVSIDIYAPTLKNLKTFLGVDGRDGFAGRDVKVIIDAQILEYLSIEDNCVAGYLIKNQSSSLVRADINVGLDDLWEDMEDDAAWRALKLFKRISHVKHLGLHGVTTRGLGCIYGNARVTFCNVTHSYLCVPDLPKLREALQSMPNLEYLAIYVEILHVKDDDLEADIVDLSEEDNEFNDVFSSTQAHVVPSCLLSHLRVIKVAILEGTNDVLQLVKYLLKNSEALSKMTICLLSSLSGEEVKKIKRILRFPRGGFKDMSNKNIQIYARFVWSATLN</sequence>
<dbReference type="PANTHER" id="PTHR31900">
    <property type="entry name" value="F-BOX/RNI SUPERFAMILY PROTEIN-RELATED"/>
    <property type="match status" value="1"/>
</dbReference>
<dbReference type="Pfam" id="PF24758">
    <property type="entry name" value="LRR_At5g56370"/>
    <property type="match status" value="1"/>
</dbReference>
<evidence type="ECO:0000259" key="1">
    <source>
        <dbReference type="PROSITE" id="PS50181"/>
    </source>
</evidence>
<name>A0ABC8R3Q1_9AQUA</name>
<comment type="caution">
    <text evidence="2">The sequence shown here is derived from an EMBL/GenBank/DDBJ whole genome shotgun (WGS) entry which is preliminary data.</text>
</comment>
<dbReference type="PROSITE" id="PS50181">
    <property type="entry name" value="FBOX"/>
    <property type="match status" value="1"/>
</dbReference>
<dbReference type="SUPFAM" id="SSF81383">
    <property type="entry name" value="F-box domain"/>
    <property type="match status" value="1"/>
</dbReference>
<feature type="domain" description="F-box" evidence="1">
    <location>
        <begin position="20"/>
        <end position="68"/>
    </location>
</feature>
<accession>A0ABC8R3Q1</accession>
<dbReference type="SUPFAM" id="SSF52058">
    <property type="entry name" value="L domain-like"/>
    <property type="match status" value="1"/>
</dbReference>
<evidence type="ECO:0000313" key="2">
    <source>
        <dbReference type="EMBL" id="CAK9139624.1"/>
    </source>
</evidence>
<dbReference type="SMART" id="SM00256">
    <property type="entry name" value="FBOX"/>
    <property type="match status" value="1"/>
</dbReference>
<dbReference type="InterPro" id="IPR036047">
    <property type="entry name" value="F-box-like_dom_sf"/>
</dbReference>
<dbReference type="AlphaFoldDB" id="A0ABC8R3Q1"/>
<dbReference type="Proteomes" id="UP001642360">
    <property type="component" value="Unassembled WGS sequence"/>
</dbReference>
<organism evidence="2 3">
    <name type="scientific">Ilex paraguariensis</name>
    <name type="common">yerba mate</name>
    <dbReference type="NCBI Taxonomy" id="185542"/>
    <lineage>
        <taxon>Eukaryota</taxon>
        <taxon>Viridiplantae</taxon>
        <taxon>Streptophyta</taxon>
        <taxon>Embryophyta</taxon>
        <taxon>Tracheophyta</taxon>
        <taxon>Spermatophyta</taxon>
        <taxon>Magnoliopsida</taxon>
        <taxon>eudicotyledons</taxon>
        <taxon>Gunneridae</taxon>
        <taxon>Pentapetalae</taxon>
        <taxon>asterids</taxon>
        <taxon>campanulids</taxon>
        <taxon>Aquifoliales</taxon>
        <taxon>Aquifoliaceae</taxon>
        <taxon>Ilex</taxon>
    </lineage>
</organism>
<dbReference type="InterPro" id="IPR006566">
    <property type="entry name" value="FBD"/>
</dbReference>
<dbReference type="Gene3D" id="1.20.1280.50">
    <property type="match status" value="1"/>
</dbReference>
<proteinExistence type="predicted"/>
<evidence type="ECO:0000313" key="3">
    <source>
        <dbReference type="Proteomes" id="UP001642360"/>
    </source>
</evidence>